<keyword evidence="2 3" id="KW-0802">TPR repeat</keyword>
<dbReference type="InterPro" id="IPR019734">
    <property type="entry name" value="TPR_rpt"/>
</dbReference>
<dbReference type="PANTHER" id="PTHR45641:SF19">
    <property type="entry name" value="NEPHROCYSTIN-3"/>
    <property type="match status" value="1"/>
</dbReference>
<keyword evidence="1" id="KW-0677">Repeat</keyword>
<dbReference type="Gene3D" id="1.25.40.10">
    <property type="entry name" value="Tetratricopeptide repeat domain"/>
    <property type="match status" value="3"/>
</dbReference>
<dbReference type="PROSITE" id="PS50293">
    <property type="entry name" value="TPR_REGION"/>
    <property type="match status" value="1"/>
</dbReference>
<dbReference type="EMBL" id="BLXT01000021">
    <property type="protein sequence ID" value="GFN73708.1"/>
    <property type="molecule type" value="Genomic_DNA"/>
</dbReference>
<dbReference type="Proteomes" id="UP000735302">
    <property type="component" value="Unassembled WGS sequence"/>
</dbReference>
<sequence length="748" mass="85279">MPVEIGARGFVGSSAYDLLSKLSMFGNRRTKALRLLAEQLRTVLAGYGAEGMKDGELAQKNVGWCTNKLSGSNLYKHFKVVHFSFGFQELAEAVDSRYLKDKNTKIKYQRIIVNYFKEELKDKDEYKIQLNDKTVRRPADELPWLLYELGDRNGLMDVLSDLAVFGRLFLDQEFELIQLWRWTELSGEQIADRYLAVVQTRAQEIAKRAEQKPELGEIIKLTLLSYLMALSYFMEMAHFQVAQEKILMVQLQLMANNKSKKSSSFIEHSQANVQNKLAHLYTDTGRLEQARDLHLEVLKKRERFVEEATTPEEKTTALKAVGSSYHGIAMLYSKLGHVEEAISYYEKALEFQKDSDDDAEIADTLHNIGVMQMKVGKYKEALELCTKSFHMYEKIYFVNMPPAMAVMLGNIAVCHRNLGQVKEAETMYLKSIEISERSVGRQHPHVALGLMNIATLEINRQQFQKAEVYLRESVEIFQKTETSDTNVDYIRCLEKFTFCLIKLEKHKEAITNFQTLYPRACSGIGGLKAAWPAVYAEVIDLLLSSNLIKLAHEVALGMLDAGQTGQCLEKFVVQYHKACKTLKVKSKPEFSLEKALEKSPGSLVLLRYYVEEELIPAKNVAGLLSMVDKVDAVRKIGPDLYGTAATWCDNAKAKDILLALLDHAVKKFPDETNFVCSLANELYNREDFSKALVHCRKLVQLEPNNPNHRLMHGDLTIRQEQFDEAKKVFKDMIAAFPNNEQVTTHVRN</sequence>
<comment type="caution">
    <text evidence="4">The sequence shown here is derived from an EMBL/GenBank/DDBJ whole genome shotgun (WGS) entry which is preliminary data.</text>
</comment>
<dbReference type="InterPro" id="IPR011990">
    <property type="entry name" value="TPR-like_helical_dom_sf"/>
</dbReference>
<name>A0AAV3XQK7_9GAST</name>
<protein>
    <submittedName>
        <fullName evidence="4">Kinesin light chain</fullName>
    </submittedName>
</protein>
<dbReference type="Pfam" id="PF13374">
    <property type="entry name" value="TPR_10"/>
    <property type="match status" value="1"/>
</dbReference>
<evidence type="ECO:0000256" key="2">
    <source>
        <dbReference type="ARBA" id="ARBA00022803"/>
    </source>
</evidence>
<evidence type="ECO:0000256" key="1">
    <source>
        <dbReference type="ARBA" id="ARBA00022737"/>
    </source>
</evidence>
<dbReference type="PROSITE" id="PS50005">
    <property type="entry name" value="TPR"/>
    <property type="match status" value="1"/>
</dbReference>
<dbReference type="AlphaFoldDB" id="A0AAV3XQK7"/>
<gene>
    <name evidence="4" type="ORF">PoB_000021400</name>
</gene>
<dbReference type="PANTHER" id="PTHR45641">
    <property type="entry name" value="TETRATRICOPEPTIDE REPEAT PROTEIN (AFU_ORTHOLOGUE AFUA_6G03870)"/>
    <property type="match status" value="1"/>
</dbReference>
<evidence type="ECO:0000313" key="5">
    <source>
        <dbReference type="Proteomes" id="UP000735302"/>
    </source>
</evidence>
<keyword evidence="5" id="KW-1185">Reference proteome</keyword>
<accession>A0AAV3XQK7</accession>
<feature type="repeat" description="TPR" evidence="3">
    <location>
        <begin position="322"/>
        <end position="355"/>
    </location>
</feature>
<evidence type="ECO:0000256" key="3">
    <source>
        <dbReference type="PROSITE-ProRule" id="PRU00339"/>
    </source>
</evidence>
<organism evidence="4 5">
    <name type="scientific">Plakobranchus ocellatus</name>
    <dbReference type="NCBI Taxonomy" id="259542"/>
    <lineage>
        <taxon>Eukaryota</taxon>
        <taxon>Metazoa</taxon>
        <taxon>Spiralia</taxon>
        <taxon>Lophotrochozoa</taxon>
        <taxon>Mollusca</taxon>
        <taxon>Gastropoda</taxon>
        <taxon>Heterobranchia</taxon>
        <taxon>Euthyneura</taxon>
        <taxon>Panpulmonata</taxon>
        <taxon>Sacoglossa</taxon>
        <taxon>Placobranchoidea</taxon>
        <taxon>Plakobranchidae</taxon>
        <taxon>Plakobranchus</taxon>
    </lineage>
</organism>
<dbReference type="SMART" id="SM00028">
    <property type="entry name" value="TPR"/>
    <property type="match status" value="6"/>
</dbReference>
<evidence type="ECO:0000313" key="4">
    <source>
        <dbReference type="EMBL" id="GFN73708.1"/>
    </source>
</evidence>
<dbReference type="Pfam" id="PF13424">
    <property type="entry name" value="TPR_12"/>
    <property type="match status" value="2"/>
</dbReference>
<dbReference type="SUPFAM" id="SSF48452">
    <property type="entry name" value="TPR-like"/>
    <property type="match status" value="3"/>
</dbReference>
<reference evidence="4 5" key="1">
    <citation type="journal article" date="2021" name="Elife">
        <title>Chloroplast acquisition without the gene transfer in kleptoplastic sea slugs, Plakobranchus ocellatus.</title>
        <authorList>
            <person name="Maeda T."/>
            <person name="Takahashi S."/>
            <person name="Yoshida T."/>
            <person name="Shimamura S."/>
            <person name="Takaki Y."/>
            <person name="Nagai Y."/>
            <person name="Toyoda A."/>
            <person name="Suzuki Y."/>
            <person name="Arimoto A."/>
            <person name="Ishii H."/>
            <person name="Satoh N."/>
            <person name="Nishiyama T."/>
            <person name="Hasebe M."/>
            <person name="Maruyama T."/>
            <person name="Minagawa J."/>
            <person name="Obokata J."/>
            <person name="Shigenobu S."/>
        </authorList>
    </citation>
    <scope>NUCLEOTIDE SEQUENCE [LARGE SCALE GENOMIC DNA]</scope>
</reference>
<proteinExistence type="predicted"/>